<dbReference type="InterPro" id="IPR026870">
    <property type="entry name" value="Zinc_ribbon_dom"/>
</dbReference>
<organism evidence="4 5">
    <name type="scientific">Veillonella seminalis</name>
    <dbReference type="NCBI Taxonomy" id="1502943"/>
    <lineage>
        <taxon>Bacteria</taxon>
        <taxon>Bacillati</taxon>
        <taxon>Bacillota</taxon>
        <taxon>Negativicutes</taxon>
        <taxon>Veillonellales</taxon>
        <taxon>Veillonellaceae</taxon>
        <taxon>Veillonella</taxon>
    </lineage>
</organism>
<evidence type="ECO:0000313" key="4">
    <source>
        <dbReference type="EMBL" id="KAB1476764.1"/>
    </source>
</evidence>
<gene>
    <name evidence="4" type="ORF">F8R14_10370</name>
</gene>
<evidence type="ECO:0000256" key="1">
    <source>
        <dbReference type="SAM" id="MobiDB-lite"/>
    </source>
</evidence>
<protein>
    <submittedName>
        <fullName evidence="4">Zinc ribbon domain-containing protein</fullName>
    </submittedName>
</protein>
<sequence>MLCKKCGNQIPEDNQFCGKCGTSVIPRNNTNEKLQSPQIITPKKRYQTAVAQTIIDSINKPETKTDIQNKGEPQTLPETEPQIESEVTQKSAINTQNKPSTNNDEQSDNIQNNNALKTHGTSHQNRRILAIMALTFFIIFISKLQ</sequence>
<dbReference type="RefSeq" id="WP_127008768.1">
    <property type="nucleotide sequence ID" value="NZ_RQUZ01000017.1"/>
</dbReference>
<keyword evidence="2" id="KW-0472">Membrane</keyword>
<dbReference type="Proteomes" id="UP000434554">
    <property type="component" value="Unassembled WGS sequence"/>
</dbReference>
<keyword evidence="2" id="KW-0812">Transmembrane</keyword>
<keyword evidence="2" id="KW-1133">Transmembrane helix</keyword>
<feature type="compositionally biased region" description="Polar residues" evidence="1">
    <location>
        <begin position="85"/>
        <end position="122"/>
    </location>
</feature>
<evidence type="ECO:0000313" key="5">
    <source>
        <dbReference type="Proteomes" id="UP000434554"/>
    </source>
</evidence>
<dbReference type="AlphaFoldDB" id="A0A833CAG6"/>
<accession>A0A833CAG6</accession>
<feature type="region of interest" description="Disordered" evidence="1">
    <location>
        <begin position="60"/>
        <end position="122"/>
    </location>
</feature>
<comment type="caution">
    <text evidence="4">The sequence shown here is derived from an EMBL/GenBank/DDBJ whole genome shotgun (WGS) entry which is preliminary data.</text>
</comment>
<proteinExistence type="predicted"/>
<dbReference type="Pfam" id="PF13240">
    <property type="entry name" value="Zn_Ribbon_1"/>
    <property type="match status" value="1"/>
</dbReference>
<reference evidence="4 5" key="1">
    <citation type="submission" date="2019-09" db="EMBL/GenBank/DDBJ databases">
        <title>Draft genome sequence of 3 type strains from the CCUG.</title>
        <authorList>
            <person name="Pineiro-Iglesias B."/>
            <person name="Tunovic T."/>
            <person name="Unosson C."/>
            <person name="Inganas E."/>
            <person name="Ohlen M."/>
            <person name="Cardew S."/>
            <person name="Jensie-Markopoulos S."/>
            <person name="Salva-Serra F."/>
            <person name="Jaen-Luchoro D."/>
            <person name="Karlsson R."/>
            <person name="Svensson-Stadler L."/>
            <person name="Chun J."/>
            <person name="Moore E."/>
        </authorList>
    </citation>
    <scope>NUCLEOTIDE SEQUENCE [LARGE SCALE GENOMIC DNA]</scope>
    <source>
        <strain evidence="4 5">CCUG 65427</strain>
    </source>
</reference>
<evidence type="ECO:0000256" key="2">
    <source>
        <dbReference type="SAM" id="Phobius"/>
    </source>
</evidence>
<name>A0A833CAG6_9FIRM</name>
<dbReference type="EMBL" id="WBKH01000013">
    <property type="protein sequence ID" value="KAB1476764.1"/>
    <property type="molecule type" value="Genomic_DNA"/>
</dbReference>
<feature type="compositionally biased region" description="Basic and acidic residues" evidence="1">
    <location>
        <begin position="60"/>
        <end position="69"/>
    </location>
</feature>
<dbReference type="GeneID" id="83056050"/>
<evidence type="ECO:0000259" key="3">
    <source>
        <dbReference type="Pfam" id="PF13240"/>
    </source>
</evidence>
<feature type="transmembrane region" description="Helical" evidence="2">
    <location>
        <begin position="127"/>
        <end position="144"/>
    </location>
</feature>
<feature type="domain" description="Zinc-ribbon" evidence="3">
    <location>
        <begin position="3"/>
        <end position="24"/>
    </location>
</feature>